<evidence type="ECO:0000313" key="2">
    <source>
        <dbReference type="EMBL" id="SPP63475.1"/>
    </source>
</evidence>
<keyword evidence="3" id="KW-1185">Reference proteome</keyword>
<dbReference type="CDD" id="cd04301">
    <property type="entry name" value="NAT_SF"/>
    <property type="match status" value="1"/>
</dbReference>
<dbReference type="InterPro" id="IPR052777">
    <property type="entry name" value="Acetyltransferase_Enz"/>
</dbReference>
<dbReference type="Proteomes" id="UP000248168">
    <property type="component" value="Unassembled WGS sequence"/>
</dbReference>
<feature type="domain" description="N-acetyltransferase" evidence="1">
    <location>
        <begin position="3"/>
        <end position="155"/>
    </location>
</feature>
<dbReference type="AlphaFoldDB" id="A0A330L165"/>
<dbReference type="GO" id="GO:0016747">
    <property type="term" value="F:acyltransferase activity, transferring groups other than amino-acyl groups"/>
    <property type="evidence" value="ECO:0007669"/>
    <property type="project" value="InterPro"/>
</dbReference>
<evidence type="ECO:0000313" key="3">
    <source>
        <dbReference type="Proteomes" id="UP000248168"/>
    </source>
</evidence>
<dbReference type="PROSITE" id="PS51186">
    <property type="entry name" value="GNAT"/>
    <property type="match status" value="1"/>
</dbReference>
<dbReference type="PANTHER" id="PTHR43305">
    <property type="entry name" value="FAMILY N-ACETYLTRANSFERASE, PUTATIVE (AFU_ORTHOLOGUE AFUA_2G01380)-RELATED"/>
    <property type="match status" value="1"/>
</dbReference>
<evidence type="ECO:0000259" key="1">
    <source>
        <dbReference type="PROSITE" id="PS51186"/>
    </source>
</evidence>
<keyword evidence="2" id="KW-0808">Transferase</keyword>
<dbReference type="OrthoDB" id="67353at2"/>
<organism evidence="2 3">
    <name type="scientific">Nitrospira lenta</name>
    <dbReference type="NCBI Taxonomy" id="1436998"/>
    <lineage>
        <taxon>Bacteria</taxon>
        <taxon>Pseudomonadati</taxon>
        <taxon>Nitrospirota</taxon>
        <taxon>Nitrospiria</taxon>
        <taxon>Nitrospirales</taxon>
        <taxon>Nitrospiraceae</taxon>
        <taxon>Nitrospira</taxon>
    </lineage>
</organism>
<dbReference type="Pfam" id="PF00583">
    <property type="entry name" value="Acetyltransf_1"/>
    <property type="match status" value="1"/>
</dbReference>
<sequence length="155" mass="17258">MHVQIAQATTSKHIGAVRDLFQEYAAWLRIDLSFQGFADEMMTLPGLYAPPRGCLLLATGTDGSAGCVALRPMGETVCEMKRLYVRPAYQGCGLGRTLAQRVISDARGCGYSAMRLDTLPLMHRAIQLYESLGFVRRSAYYDTPLRETVFMELQL</sequence>
<dbReference type="InterPro" id="IPR016181">
    <property type="entry name" value="Acyl_CoA_acyltransferase"/>
</dbReference>
<dbReference type="EMBL" id="OUNR01000001">
    <property type="protein sequence ID" value="SPP63475.1"/>
    <property type="molecule type" value="Genomic_DNA"/>
</dbReference>
<accession>A0A330L165</accession>
<reference evidence="3" key="1">
    <citation type="submission" date="2018-04" db="EMBL/GenBank/DDBJ databases">
        <authorList>
            <person name="Lucker S."/>
            <person name="Sakoula D."/>
        </authorList>
    </citation>
    <scope>NUCLEOTIDE SEQUENCE [LARGE SCALE GENOMIC DNA]</scope>
</reference>
<proteinExistence type="predicted"/>
<gene>
    <name evidence="2" type="ORF">NITLEN_10561</name>
</gene>
<dbReference type="PANTHER" id="PTHR43305:SF1">
    <property type="entry name" value="FAMILY N-ACETYLTRANSFERASE, PUTATIVE (AFU_ORTHOLOGUE AFUA_2G01380)-RELATED"/>
    <property type="match status" value="1"/>
</dbReference>
<dbReference type="Gene3D" id="3.40.630.30">
    <property type="match status" value="1"/>
</dbReference>
<dbReference type="InParanoid" id="A0A330L165"/>
<dbReference type="InterPro" id="IPR000182">
    <property type="entry name" value="GNAT_dom"/>
</dbReference>
<protein>
    <submittedName>
        <fullName evidence="2">GCN5-related N-acetyltransferase</fullName>
    </submittedName>
</protein>
<dbReference type="SUPFAM" id="SSF55729">
    <property type="entry name" value="Acyl-CoA N-acyltransferases (Nat)"/>
    <property type="match status" value="1"/>
</dbReference>
<dbReference type="RefSeq" id="WP_121988000.1">
    <property type="nucleotide sequence ID" value="NZ_OUNR01000001.1"/>
</dbReference>
<name>A0A330L165_9BACT</name>